<proteinExistence type="predicted"/>
<dbReference type="SUPFAM" id="SSF54593">
    <property type="entry name" value="Glyoxalase/Bleomycin resistance protein/Dihydroxybiphenyl dioxygenase"/>
    <property type="match status" value="1"/>
</dbReference>
<evidence type="ECO:0000259" key="1">
    <source>
        <dbReference type="PROSITE" id="PS51819"/>
    </source>
</evidence>
<dbReference type="GO" id="GO:0016829">
    <property type="term" value="F:lyase activity"/>
    <property type="evidence" value="ECO:0007669"/>
    <property type="project" value="UniProtKB-KW"/>
</dbReference>
<dbReference type="Pfam" id="PF00903">
    <property type="entry name" value="Glyoxalase"/>
    <property type="match status" value="1"/>
</dbReference>
<comment type="caution">
    <text evidence="2">The sequence shown here is derived from an EMBL/GenBank/DDBJ whole genome shotgun (WGS) entry which is preliminary data.</text>
</comment>
<sequence length="125" mass="13549">MSATVALFRGINVVSISVTDLDRARDFYANVLGFGRPVYDLPEAGWIEFSPGGTGGNVSVTLAESGWTPSTGTTIVLNVEDCHRAVEELRRRGVRCEDAQVFPGFVTFASLYDPFGNRLQMCSPA</sequence>
<keyword evidence="2" id="KW-0456">Lyase</keyword>
<evidence type="ECO:0000313" key="2">
    <source>
        <dbReference type="EMBL" id="MBP2237442.1"/>
    </source>
</evidence>
<dbReference type="EMBL" id="JAGILA010000005">
    <property type="protein sequence ID" value="MBP2237442.1"/>
    <property type="molecule type" value="Genomic_DNA"/>
</dbReference>
<organism evidence="2 3">
    <name type="scientific">Sinorhizobium kostiense</name>
    <dbReference type="NCBI Taxonomy" id="76747"/>
    <lineage>
        <taxon>Bacteria</taxon>
        <taxon>Pseudomonadati</taxon>
        <taxon>Pseudomonadota</taxon>
        <taxon>Alphaproteobacteria</taxon>
        <taxon>Hyphomicrobiales</taxon>
        <taxon>Rhizobiaceae</taxon>
        <taxon>Sinorhizobium/Ensifer group</taxon>
        <taxon>Sinorhizobium</taxon>
    </lineage>
</organism>
<dbReference type="RefSeq" id="WP_209603530.1">
    <property type="nucleotide sequence ID" value="NZ_JAGILA010000005.1"/>
</dbReference>
<dbReference type="PROSITE" id="PS51819">
    <property type="entry name" value="VOC"/>
    <property type="match status" value="1"/>
</dbReference>
<evidence type="ECO:0000313" key="3">
    <source>
        <dbReference type="Proteomes" id="UP000730739"/>
    </source>
</evidence>
<gene>
    <name evidence="2" type="ORF">J2Z31_003960</name>
</gene>
<keyword evidence="3" id="KW-1185">Reference proteome</keyword>
<protein>
    <submittedName>
        <fullName evidence="2">Enzyme related to lactoylglutathione lyase</fullName>
    </submittedName>
</protein>
<feature type="domain" description="VOC" evidence="1">
    <location>
        <begin position="10"/>
        <end position="124"/>
    </location>
</feature>
<reference evidence="2 3" key="1">
    <citation type="submission" date="2021-03" db="EMBL/GenBank/DDBJ databases">
        <title>Genomic Encyclopedia of Type Strains, Phase IV (KMG-IV): sequencing the most valuable type-strain genomes for metagenomic binning, comparative biology and taxonomic classification.</title>
        <authorList>
            <person name="Goeker M."/>
        </authorList>
    </citation>
    <scope>NUCLEOTIDE SEQUENCE [LARGE SCALE GENOMIC DNA]</scope>
    <source>
        <strain evidence="2 3">DSM 13372</strain>
    </source>
</reference>
<dbReference type="Proteomes" id="UP000730739">
    <property type="component" value="Unassembled WGS sequence"/>
</dbReference>
<dbReference type="InterPro" id="IPR037523">
    <property type="entry name" value="VOC_core"/>
</dbReference>
<dbReference type="InterPro" id="IPR004360">
    <property type="entry name" value="Glyas_Fos-R_dOase_dom"/>
</dbReference>
<accession>A0ABS4R3J7</accession>
<name>A0ABS4R3J7_9HYPH</name>
<dbReference type="Gene3D" id="3.10.180.10">
    <property type="entry name" value="2,3-Dihydroxybiphenyl 1,2-Dioxygenase, domain 1"/>
    <property type="match status" value="1"/>
</dbReference>
<dbReference type="InterPro" id="IPR029068">
    <property type="entry name" value="Glyas_Bleomycin-R_OHBP_Dase"/>
</dbReference>